<comment type="caution">
    <text evidence="4">The sequence shown here is derived from an EMBL/GenBank/DDBJ whole genome shotgun (WGS) entry which is preliminary data.</text>
</comment>
<dbReference type="GeneID" id="98069857"/>
<feature type="domain" description="BACON" evidence="2">
    <location>
        <begin position="152"/>
        <end position="210"/>
    </location>
</feature>
<dbReference type="Pfam" id="PF19190">
    <property type="entry name" value="BACON_2"/>
    <property type="match status" value="1"/>
</dbReference>
<sequence>MKKILAIGIIMVGFCCMMACSTKDEIVMAEVTTLRLLPDEDVVFGEAGGILDIQVETNGKNWNVEVSQDWVKIESSAQSFRLIAEENTGTEAMPQAVVTVVASSGDDTDEVSFTVSQEGSAPAVMTIEPEVESLRILYNGIDADFYISSNKVWKAESDQTWCVVTKKDEHTLVISAEENKTFEAMPPATVTITAGVAPNAVTKKIDVTQEGRPEVIASDLSAGGTSNCYVVSKAGTYMFNACVKGNNATTPGITPTTLAPVSAELLWQDYYSDGTGIANDISYKNGYIYFTTGETFHPGNAVIAAKDANGEILWSWHIWCVADLQAHPYNSYETGTEAFQVLDRNLGAISNEVGSDYALGFYYQWGRKDPFPAAAGNGDGNSRKDGDLAFGCSGPDDYTQPGYTAYTYDSVGTIINSAENMKWSFEIGGKQIEDAVRNPMQFYYQVSYTLTDWLETPDDNLWGNPYANGKIYVFDTYKTTEISTGKGVKTIYDPCPVGYKVAPGNYWSEAAVVYQKAFQSPLMTPNASYYGYVYTAADGAKDWYPLAGRRQNISISPGKLYGVSTTGFMWGSSPAADPAEAADSKKHQATAISVSQTSWNPASAVARSNGMPVRCIRE</sequence>
<accession>H1DIT2</accession>
<evidence type="ECO:0000259" key="3">
    <source>
        <dbReference type="Pfam" id="PF19190"/>
    </source>
</evidence>
<evidence type="ECO:0000313" key="4">
    <source>
        <dbReference type="EMBL" id="EHP46694.1"/>
    </source>
</evidence>
<dbReference type="InterPro" id="IPR013783">
    <property type="entry name" value="Ig-like_fold"/>
</dbReference>
<evidence type="ECO:0000256" key="1">
    <source>
        <dbReference type="SAM" id="SignalP"/>
    </source>
</evidence>
<dbReference type="EMBL" id="ADMC01000025">
    <property type="protein sequence ID" value="EHP46694.1"/>
    <property type="molecule type" value="Genomic_DNA"/>
</dbReference>
<dbReference type="Gene3D" id="2.60.40.10">
    <property type="entry name" value="Immunoglobulins"/>
    <property type="match status" value="2"/>
</dbReference>
<feature type="chain" id="PRO_5003548989" description="BACON domain-containing protein" evidence="1">
    <location>
        <begin position="20"/>
        <end position="618"/>
    </location>
</feature>
<dbReference type="PATRIC" id="fig|742817.3.peg.2475"/>
<evidence type="ECO:0000259" key="2">
    <source>
        <dbReference type="Pfam" id="PF13004"/>
    </source>
</evidence>
<proteinExistence type="predicted"/>
<dbReference type="AlphaFoldDB" id="H1DIT2"/>
<feature type="signal peptide" evidence="1">
    <location>
        <begin position="1"/>
        <end position="19"/>
    </location>
</feature>
<dbReference type="HOGENOM" id="CLU_442005_0_0_10"/>
<dbReference type="Proteomes" id="UP000004892">
    <property type="component" value="Unassembled WGS sequence"/>
</dbReference>
<dbReference type="eggNOG" id="ENOG5033PIC">
    <property type="taxonomic scope" value="Bacteria"/>
</dbReference>
<name>H1DIT2_9BACT</name>
<protein>
    <recommendedName>
        <fullName evidence="2 3">BACON domain-containing protein</fullName>
    </recommendedName>
</protein>
<dbReference type="Pfam" id="PF13004">
    <property type="entry name" value="BACON"/>
    <property type="match status" value="1"/>
</dbReference>
<keyword evidence="5" id="KW-1185">Reference proteome</keyword>
<dbReference type="RefSeq" id="WP_009137458.1">
    <property type="nucleotide sequence ID" value="NZ_JH594596.1"/>
</dbReference>
<gene>
    <name evidence="4" type="ORF">HMPREF9449_02311</name>
</gene>
<keyword evidence="1" id="KW-0732">Signal</keyword>
<dbReference type="InterPro" id="IPR024361">
    <property type="entry name" value="BACON"/>
</dbReference>
<dbReference type="STRING" id="742817.HMPREF9449_02311"/>
<feature type="domain" description="BACON" evidence="3">
    <location>
        <begin position="46"/>
        <end position="115"/>
    </location>
</feature>
<evidence type="ECO:0000313" key="5">
    <source>
        <dbReference type="Proteomes" id="UP000004892"/>
    </source>
</evidence>
<organism evidence="4 5">
    <name type="scientific">Odoribacter laneus YIT 12061</name>
    <dbReference type="NCBI Taxonomy" id="742817"/>
    <lineage>
        <taxon>Bacteria</taxon>
        <taxon>Pseudomonadati</taxon>
        <taxon>Bacteroidota</taxon>
        <taxon>Bacteroidia</taxon>
        <taxon>Bacteroidales</taxon>
        <taxon>Odoribacteraceae</taxon>
        <taxon>Odoribacter</taxon>
    </lineage>
</organism>
<dbReference type="CDD" id="cd14948">
    <property type="entry name" value="BACON"/>
    <property type="match status" value="2"/>
</dbReference>
<reference evidence="4 5" key="1">
    <citation type="submission" date="2012-01" db="EMBL/GenBank/DDBJ databases">
        <title>The Genome Sequence of Odoribacter laneus YIT 12061.</title>
        <authorList>
            <consortium name="The Broad Institute Genome Sequencing Platform"/>
            <person name="Earl A."/>
            <person name="Ward D."/>
            <person name="Feldgarden M."/>
            <person name="Gevers D."/>
            <person name="Morotomi M."/>
            <person name="Young S.K."/>
            <person name="Zeng Q."/>
            <person name="Gargeya S."/>
            <person name="Fitzgerald M."/>
            <person name="Haas B."/>
            <person name="Abouelleil A."/>
            <person name="Alvarado L."/>
            <person name="Arachchi H.M."/>
            <person name="Berlin A."/>
            <person name="Chapman S.B."/>
            <person name="Gearin G."/>
            <person name="Goldberg J."/>
            <person name="Griggs A."/>
            <person name="Gujja S."/>
            <person name="Hansen M."/>
            <person name="Heiman D."/>
            <person name="Howarth C."/>
            <person name="Larimer J."/>
            <person name="Lui A."/>
            <person name="MacDonald P.J.P."/>
            <person name="McCowen C."/>
            <person name="Montmayeur A."/>
            <person name="Murphy C."/>
            <person name="Neiman D."/>
            <person name="Pearson M."/>
            <person name="Priest M."/>
            <person name="Roberts A."/>
            <person name="Saif S."/>
            <person name="Shea T."/>
            <person name="Sisk P."/>
            <person name="Stolte C."/>
            <person name="Sykes S."/>
            <person name="Wortman J."/>
            <person name="Nusbaum C."/>
            <person name="Birren B."/>
        </authorList>
    </citation>
    <scope>NUCLEOTIDE SEQUENCE [LARGE SCALE GENOMIC DNA]</scope>
    <source>
        <strain evidence="4 5">YIT 12061</strain>
    </source>
</reference>